<keyword evidence="2" id="KW-1133">Transmembrane helix</keyword>
<accession>R1HCH4</accession>
<dbReference type="OrthoDB" id="5432325at2"/>
<dbReference type="GO" id="GO:0015627">
    <property type="term" value="C:type II protein secretion system complex"/>
    <property type="evidence" value="ECO:0007669"/>
    <property type="project" value="InterPro"/>
</dbReference>
<dbReference type="InterPro" id="IPR032389">
    <property type="entry name" value="GspB_C"/>
</dbReference>
<feature type="compositionally biased region" description="Pro residues" evidence="1">
    <location>
        <begin position="93"/>
        <end position="102"/>
    </location>
</feature>
<feature type="region of interest" description="Disordered" evidence="1">
    <location>
        <begin position="93"/>
        <end position="114"/>
    </location>
</feature>
<sequence>MSTLLKALRRADAPQHAPYIPAMGLPVSREEEPNRAWIWWLLAPLAIAMGAAANYGWHLLHNRPIEEQVEVKEIVTAPFMRVEPEAMITRPLPPPLPEPVILPKPAQDPGRQERGNQDLAALLQSALNNVPLEPEPAPMQTQPAASQVVPIAALTPALRQQIPRLAYGAHLYSSNPAKRSVVINGREIREGNEVAPGVMLQAIAQNYIVLGVAGQSVSLKALQDWPG</sequence>
<dbReference type="EMBL" id="AQGQ01000021">
    <property type="protein sequence ID" value="EOD56094.1"/>
    <property type="molecule type" value="Genomic_DNA"/>
</dbReference>
<evidence type="ECO:0000256" key="1">
    <source>
        <dbReference type="SAM" id="MobiDB-lite"/>
    </source>
</evidence>
<gene>
    <name evidence="4" type="ORF">G113_05628</name>
</gene>
<organism evidence="4 5">
    <name type="scientific">Aeromonas molluscorum 848</name>
    <dbReference type="NCBI Taxonomy" id="1268236"/>
    <lineage>
        <taxon>Bacteria</taxon>
        <taxon>Pseudomonadati</taxon>
        <taxon>Pseudomonadota</taxon>
        <taxon>Gammaproteobacteria</taxon>
        <taxon>Aeromonadales</taxon>
        <taxon>Aeromonadaceae</taxon>
        <taxon>Aeromonas</taxon>
    </lineage>
</organism>
<dbReference type="RefSeq" id="WP_005895073.1">
    <property type="nucleotide sequence ID" value="NZ_AQGQ01000021.1"/>
</dbReference>
<evidence type="ECO:0000313" key="5">
    <source>
        <dbReference type="Proteomes" id="UP000013526"/>
    </source>
</evidence>
<feature type="domain" description="Type II secretion system protein GspB C-terminal" evidence="3">
    <location>
        <begin position="162"/>
        <end position="221"/>
    </location>
</feature>
<evidence type="ECO:0000256" key="2">
    <source>
        <dbReference type="SAM" id="Phobius"/>
    </source>
</evidence>
<evidence type="ECO:0000313" key="4">
    <source>
        <dbReference type="EMBL" id="EOD56094.1"/>
    </source>
</evidence>
<protein>
    <submittedName>
        <fullName evidence="4">General secretion pathway protein B</fullName>
    </submittedName>
</protein>
<dbReference type="AlphaFoldDB" id="R1HCH4"/>
<name>R1HCH4_9GAMM</name>
<reference evidence="4 5" key="1">
    <citation type="journal article" date="2013" name="Genome Announc.">
        <title>Draft Genome Sequence of Aeromonas molluscorum Strain 848TT, Isolated from Bivalve Molluscs.</title>
        <authorList>
            <person name="Spataro N."/>
            <person name="Farfan M."/>
            <person name="Albarral V."/>
            <person name="Sanglas A."/>
            <person name="Loren J.G."/>
            <person name="Fuste M.C."/>
            <person name="Bosch E."/>
        </authorList>
    </citation>
    <scope>NUCLEOTIDE SEQUENCE [LARGE SCALE GENOMIC DNA]</scope>
    <source>
        <strain evidence="4 5">848</strain>
    </source>
</reference>
<proteinExistence type="predicted"/>
<dbReference type="Pfam" id="PF16537">
    <property type="entry name" value="T2SSB"/>
    <property type="match status" value="1"/>
</dbReference>
<feature type="transmembrane region" description="Helical" evidence="2">
    <location>
        <begin position="37"/>
        <end position="57"/>
    </location>
</feature>
<keyword evidence="2" id="KW-0812">Transmembrane</keyword>
<evidence type="ECO:0000259" key="3">
    <source>
        <dbReference type="Pfam" id="PF16537"/>
    </source>
</evidence>
<keyword evidence="2" id="KW-0472">Membrane</keyword>
<comment type="caution">
    <text evidence="4">The sequence shown here is derived from an EMBL/GenBank/DDBJ whole genome shotgun (WGS) entry which is preliminary data.</text>
</comment>
<dbReference type="NCBIfam" id="NF037978">
    <property type="entry name" value="T2SS_GspB"/>
    <property type="match status" value="1"/>
</dbReference>
<dbReference type="Proteomes" id="UP000013526">
    <property type="component" value="Unassembled WGS sequence"/>
</dbReference>
<dbReference type="PATRIC" id="fig|1268236.3.peg.1124"/>
<keyword evidence="5" id="KW-1185">Reference proteome</keyword>